<evidence type="ECO:0000313" key="4">
    <source>
        <dbReference type="Proteomes" id="UP000321353"/>
    </source>
</evidence>
<organism evidence="3 4">
    <name type="scientific">Stieleria maiorica</name>
    <dbReference type="NCBI Taxonomy" id="2795974"/>
    <lineage>
        <taxon>Bacteria</taxon>
        <taxon>Pseudomonadati</taxon>
        <taxon>Planctomycetota</taxon>
        <taxon>Planctomycetia</taxon>
        <taxon>Pirellulales</taxon>
        <taxon>Pirellulaceae</taxon>
        <taxon>Stieleria</taxon>
    </lineage>
</organism>
<dbReference type="AlphaFoldDB" id="A0A5B9ML52"/>
<dbReference type="KEGG" id="smam:Mal15_43560"/>
<dbReference type="InterPro" id="IPR011047">
    <property type="entry name" value="Quinoprotein_ADH-like_sf"/>
</dbReference>
<dbReference type="PANTHER" id="PTHR34512:SF30">
    <property type="entry name" value="OUTER MEMBRANE PROTEIN ASSEMBLY FACTOR BAMB"/>
    <property type="match status" value="1"/>
</dbReference>
<dbReference type="InterPro" id="IPR002372">
    <property type="entry name" value="PQQ_rpt_dom"/>
</dbReference>
<dbReference type="RefSeq" id="WP_147869549.1">
    <property type="nucleotide sequence ID" value="NZ_CP036264.1"/>
</dbReference>
<keyword evidence="4" id="KW-1185">Reference proteome</keyword>
<dbReference type="SUPFAM" id="SSF50998">
    <property type="entry name" value="Quinoprotein alcohol dehydrogenase-like"/>
    <property type="match status" value="1"/>
</dbReference>
<name>A0A5B9ML52_9BACT</name>
<sequence length="442" mass="47231" precursor="true">MFCKLSPTLSLVVALALTTPGNLAGADNWAHWRGPTGNGAATSGNPPTHWSDTENVKWKVPIPGRGSGSPVIWDDRVFVVTAVTVGAGTPPAPPAPQNRNQFQRGSAPGIPNLDFQVLCFDRQTGQQLWKQTAVTAIPHQETHATNGFASASPCTDSSHVYAHFGSRGLYCYTMDGELKWKRDDFGKMITRSGFGEGSSPTLHGDMILVPWDHEGDSALYALAKSTGETIWKTERDEPSCWATPLVIDVDGQKQVVMNGQTCARSYDLKSGEELWRCGGQTTRPVASAVAGDGLVFVGSGYQGSFLGAFRPDGRGDIEGTDRVVWTTNRDTPDIASPLLSGGRLYFHKGKSANLTCLDAATGKPYYQAVRLPGISRTYASPMAAGGHVYLTGRSGTTVVIKDDPTLQIVASNSLGETVDATPAPSGDELFIRGENHLFCIAN</sequence>
<dbReference type="Gene3D" id="2.130.10.10">
    <property type="entry name" value="YVTN repeat-like/Quinoprotein amine dehydrogenase"/>
    <property type="match status" value="2"/>
</dbReference>
<dbReference type="InterPro" id="IPR018391">
    <property type="entry name" value="PQQ_b-propeller_rpt"/>
</dbReference>
<evidence type="ECO:0000259" key="2">
    <source>
        <dbReference type="Pfam" id="PF13360"/>
    </source>
</evidence>
<accession>A0A5B9ML52</accession>
<feature type="domain" description="Pyrrolo-quinoline quinone repeat" evidence="2">
    <location>
        <begin position="116"/>
        <end position="364"/>
    </location>
</feature>
<reference evidence="3 4" key="1">
    <citation type="submission" date="2019-02" db="EMBL/GenBank/DDBJ databases">
        <title>Planctomycetal bacteria perform biofilm scaping via a novel small molecule.</title>
        <authorList>
            <person name="Jeske O."/>
            <person name="Boedeker C."/>
            <person name="Wiegand S."/>
            <person name="Breitling P."/>
            <person name="Kallscheuer N."/>
            <person name="Jogler M."/>
            <person name="Rohde M."/>
            <person name="Petersen J."/>
            <person name="Medema M.H."/>
            <person name="Surup F."/>
            <person name="Jogler C."/>
        </authorList>
    </citation>
    <scope>NUCLEOTIDE SEQUENCE [LARGE SCALE GENOMIC DNA]</scope>
    <source>
        <strain evidence="3 4">Mal15</strain>
    </source>
</reference>
<proteinExistence type="predicted"/>
<evidence type="ECO:0000313" key="3">
    <source>
        <dbReference type="EMBL" id="QEG00286.1"/>
    </source>
</evidence>
<evidence type="ECO:0000256" key="1">
    <source>
        <dbReference type="SAM" id="SignalP"/>
    </source>
</evidence>
<dbReference type="Proteomes" id="UP000321353">
    <property type="component" value="Chromosome"/>
</dbReference>
<dbReference type="EMBL" id="CP036264">
    <property type="protein sequence ID" value="QEG00286.1"/>
    <property type="molecule type" value="Genomic_DNA"/>
</dbReference>
<gene>
    <name evidence="3" type="ORF">Mal15_43560</name>
</gene>
<dbReference type="SMART" id="SM00564">
    <property type="entry name" value="PQQ"/>
    <property type="match status" value="4"/>
</dbReference>
<dbReference type="Pfam" id="PF13360">
    <property type="entry name" value="PQQ_2"/>
    <property type="match status" value="1"/>
</dbReference>
<keyword evidence="1" id="KW-0732">Signal</keyword>
<feature type="chain" id="PRO_5022706595" evidence="1">
    <location>
        <begin position="25"/>
        <end position="442"/>
    </location>
</feature>
<feature type="signal peptide" evidence="1">
    <location>
        <begin position="1"/>
        <end position="24"/>
    </location>
</feature>
<dbReference type="PANTHER" id="PTHR34512">
    <property type="entry name" value="CELL SURFACE PROTEIN"/>
    <property type="match status" value="1"/>
</dbReference>
<dbReference type="InterPro" id="IPR015943">
    <property type="entry name" value="WD40/YVTN_repeat-like_dom_sf"/>
</dbReference>
<protein>
    <submittedName>
        <fullName evidence="3">Outer membrane biogenesis protein BamB</fullName>
    </submittedName>
</protein>